<evidence type="ECO:0000313" key="3">
    <source>
        <dbReference type="Proteomes" id="UP000559027"/>
    </source>
</evidence>
<keyword evidence="3" id="KW-1185">Reference proteome</keyword>
<dbReference type="AlphaFoldDB" id="A0A8H5CZ65"/>
<name>A0A8H5CZ65_9AGAR</name>
<reference evidence="2 3" key="1">
    <citation type="journal article" date="2020" name="ISME J.">
        <title>Uncovering the hidden diversity of litter-decomposition mechanisms in mushroom-forming fungi.</title>
        <authorList>
            <person name="Floudas D."/>
            <person name="Bentzer J."/>
            <person name="Ahren D."/>
            <person name="Johansson T."/>
            <person name="Persson P."/>
            <person name="Tunlid A."/>
        </authorList>
    </citation>
    <scope>NUCLEOTIDE SEQUENCE [LARGE SCALE GENOMIC DNA]</scope>
    <source>
        <strain evidence="2 3">CBS 146.42</strain>
    </source>
</reference>
<keyword evidence="1" id="KW-1133">Transmembrane helix</keyword>
<dbReference type="OrthoDB" id="3057629at2759"/>
<proteinExistence type="predicted"/>
<feature type="transmembrane region" description="Helical" evidence="1">
    <location>
        <begin position="202"/>
        <end position="223"/>
    </location>
</feature>
<gene>
    <name evidence="2" type="ORF">D9756_008507</name>
</gene>
<comment type="caution">
    <text evidence="2">The sequence shown here is derived from an EMBL/GenBank/DDBJ whole genome shotgun (WGS) entry which is preliminary data.</text>
</comment>
<evidence type="ECO:0000256" key="1">
    <source>
        <dbReference type="SAM" id="Phobius"/>
    </source>
</evidence>
<dbReference type="Proteomes" id="UP000559027">
    <property type="component" value="Unassembled WGS sequence"/>
</dbReference>
<organism evidence="2 3">
    <name type="scientific">Leucocoprinus leucothites</name>
    <dbReference type="NCBI Taxonomy" id="201217"/>
    <lineage>
        <taxon>Eukaryota</taxon>
        <taxon>Fungi</taxon>
        <taxon>Dikarya</taxon>
        <taxon>Basidiomycota</taxon>
        <taxon>Agaricomycotina</taxon>
        <taxon>Agaricomycetes</taxon>
        <taxon>Agaricomycetidae</taxon>
        <taxon>Agaricales</taxon>
        <taxon>Agaricineae</taxon>
        <taxon>Agaricaceae</taxon>
        <taxon>Leucocoprinus</taxon>
    </lineage>
</organism>
<feature type="transmembrane region" description="Helical" evidence="1">
    <location>
        <begin position="260"/>
        <end position="277"/>
    </location>
</feature>
<accession>A0A8H5CZ65</accession>
<dbReference type="EMBL" id="JAACJO010000014">
    <property type="protein sequence ID" value="KAF5350687.1"/>
    <property type="molecule type" value="Genomic_DNA"/>
</dbReference>
<keyword evidence="1" id="KW-0812">Transmembrane</keyword>
<protein>
    <submittedName>
        <fullName evidence="2">Uncharacterized protein</fullName>
    </submittedName>
</protein>
<sequence>MAESSVLTPKGFLYLGTASGESKKLHIVSAELTDTNAAIGASLLIYDIFLTMDLEMDLKTMVGEQGLISNIPILLSDDRIVSIIHFSSVSFTEPPLFNSVNLVGFTTIVDPPEKQYHSGWMLCVAQTRGVSTSFVTSLSGLSSRFKVRFTTVVVFLVHVLALFCILIIDNVIGPGSREALAQVVPVGCNLYMYNRKSKAQDILLFIPVLAQFYYFTVTVVQFMKGAREVRSDPSFHLNSVFEINEMLPTFFLLLRQGAGYFVGTIFSYACILVLDFLSDPVQCLWLPAVMWVNSCSSPLLQANAYVQAMDDTHPVTGLSQNS</sequence>
<evidence type="ECO:0000313" key="2">
    <source>
        <dbReference type="EMBL" id="KAF5350687.1"/>
    </source>
</evidence>
<feature type="transmembrane region" description="Helical" evidence="1">
    <location>
        <begin position="147"/>
        <end position="168"/>
    </location>
</feature>
<keyword evidence="1" id="KW-0472">Membrane</keyword>